<organism evidence="6 7">
    <name type="scientific">Roseicella aquatilis</name>
    <dbReference type="NCBI Taxonomy" id="2527868"/>
    <lineage>
        <taxon>Bacteria</taxon>
        <taxon>Pseudomonadati</taxon>
        <taxon>Pseudomonadota</taxon>
        <taxon>Alphaproteobacteria</taxon>
        <taxon>Acetobacterales</taxon>
        <taxon>Roseomonadaceae</taxon>
        <taxon>Roseicella</taxon>
    </lineage>
</organism>
<evidence type="ECO:0000313" key="7">
    <source>
        <dbReference type="Proteomes" id="UP000295023"/>
    </source>
</evidence>
<keyword evidence="3 4" id="KW-0472">Membrane</keyword>
<dbReference type="PANTHER" id="PTHR30224:SF4">
    <property type="entry name" value="ELECTRON TRANSPORT PROTEIN YCCM-RELATED"/>
    <property type="match status" value="1"/>
</dbReference>
<dbReference type="InterPro" id="IPR007329">
    <property type="entry name" value="FMN-bd"/>
</dbReference>
<dbReference type="SMART" id="SM00900">
    <property type="entry name" value="FMN_bind"/>
    <property type="match status" value="1"/>
</dbReference>
<evidence type="ECO:0000256" key="2">
    <source>
        <dbReference type="ARBA" id="ARBA00022475"/>
    </source>
</evidence>
<evidence type="ECO:0000259" key="5">
    <source>
        <dbReference type="PROSITE" id="PS51379"/>
    </source>
</evidence>
<evidence type="ECO:0000256" key="4">
    <source>
        <dbReference type="SAM" id="Phobius"/>
    </source>
</evidence>
<dbReference type="GO" id="GO:0045893">
    <property type="term" value="P:positive regulation of DNA-templated transcription"/>
    <property type="evidence" value="ECO:0007669"/>
    <property type="project" value="InterPro"/>
</dbReference>
<dbReference type="InterPro" id="IPR017896">
    <property type="entry name" value="4Fe4S_Fe-S-bd"/>
</dbReference>
<dbReference type="PIRSF" id="PIRSF036354">
    <property type="entry name" value="NosR"/>
    <property type="match status" value="1"/>
</dbReference>
<dbReference type="EMBL" id="SKBM01000024">
    <property type="protein sequence ID" value="TCZ56008.1"/>
    <property type="molecule type" value="Genomic_DNA"/>
</dbReference>
<protein>
    <submittedName>
        <fullName evidence="6">4Fe-4S binding protein</fullName>
    </submittedName>
</protein>
<feature type="domain" description="4Fe-4S ferredoxin-type" evidence="5">
    <location>
        <begin position="674"/>
        <end position="704"/>
    </location>
</feature>
<feature type="transmembrane region" description="Helical" evidence="4">
    <location>
        <begin position="491"/>
        <end position="518"/>
    </location>
</feature>
<dbReference type="InterPro" id="IPR011399">
    <property type="entry name" value="NosR"/>
</dbReference>
<name>A0A4R4D8C0_9PROT</name>
<gene>
    <name evidence="6" type="ORF">EXY23_20665</name>
</gene>
<reference evidence="6 7" key="1">
    <citation type="submission" date="2019-03" db="EMBL/GenBank/DDBJ databases">
        <title>Paracraurococcus aquatilis NE82 genome sequence.</title>
        <authorList>
            <person name="Zhao Y."/>
            <person name="Du Z."/>
        </authorList>
    </citation>
    <scope>NUCLEOTIDE SEQUENCE [LARGE SCALE GENOMIC DNA]</scope>
    <source>
        <strain evidence="6 7">NE82</strain>
    </source>
</reference>
<dbReference type="GO" id="GO:0005886">
    <property type="term" value="C:plasma membrane"/>
    <property type="evidence" value="ECO:0007669"/>
    <property type="project" value="UniProtKB-SubCell"/>
</dbReference>
<dbReference type="Pfam" id="PF12801">
    <property type="entry name" value="Fer4_5"/>
    <property type="match status" value="2"/>
</dbReference>
<dbReference type="GO" id="GO:0003677">
    <property type="term" value="F:DNA binding"/>
    <property type="evidence" value="ECO:0007669"/>
    <property type="project" value="InterPro"/>
</dbReference>
<accession>A0A4R4D8C0</accession>
<feature type="transmembrane region" description="Helical" evidence="4">
    <location>
        <begin position="596"/>
        <end position="614"/>
    </location>
</feature>
<dbReference type="Proteomes" id="UP000295023">
    <property type="component" value="Unassembled WGS sequence"/>
</dbReference>
<dbReference type="AlphaFoldDB" id="A0A4R4D8C0"/>
<dbReference type="PANTHER" id="PTHR30224">
    <property type="entry name" value="ELECTRON TRANSPORT PROTEIN"/>
    <property type="match status" value="1"/>
</dbReference>
<evidence type="ECO:0000256" key="1">
    <source>
        <dbReference type="ARBA" id="ARBA00004236"/>
    </source>
</evidence>
<keyword evidence="7" id="KW-1185">Reference proteome</keyword>
<keyword evidence="4" id="KW-1133">Transmembrane helix</keyword>
<keyword evidence="2" id="KW-1003">Cell membrane</keyword>
<feature type="transmembrane region" description="Helical" evidence="4">
    <location>
        <begin position="538"/>
        <end position="565"/>
    </location>
</feature>
<comment type="caution">
    <text evidence="6">The sequence shown here is derived from an EMBL/GenBank/DDBJ whole genome shotgun (WGS) entry which is preliminary data.</text>
</comment>
<dbReference type="OrthoDB" id="9806398at2"/>
<evidence type="ECO:0000256" key="3">
    <source>
        <dbReference type="ARBA" id="ARBA00023136"/>
    </source>
</evidence>
<feature type="transmembrane region" description="Helical" evidence="4">
    <location>
        <begin position="626"/>
        <end position="650"/>
    </location>
</feature>
<dbReference type="SUPFAM" id="SSF54862">
    <property type="entry name" value="4Fe-4S ferredoxins"/>
    <property type="match status" value="1"/>
</dbReference>
<sequence length="742" mass="79224">MCAFPIPVPGPHTKQRLHGKSPGKCPRAAFYSSILRDLLCPVAVTLAGQEKIPATMRKKWPVIIAFVFLFLPLPLAAAGLPQGEAQRAAFPGADHVGPTEGHPPAAMAFQGGVQLGWLLSTRQVLGGEGYGGRSLDVLVGLGMDCRVAGAVLLEQHEPILMLGIPPAALGDFVRGYAGLDIARSIRIGPAAPGTQSVQAISRATVSSHALNDAILGAARAVARSRGLACATPESRGPRLDLDSFQPEGWEALRADGAIARLGITAAEAAAALRRAGVADPAAALLPPAANYATLYVALATPAQIGANLLGRAEHARLLAEAAPGSSLVFLGGEGAWSFKGTTWVRSGVFERLQLVQGERTIPLTAAGHRPVTRLRAEGAPELRETALFLLPPEAGLDPARPWRLDLAIIGRGAEGGPAMALFPLTYPPPARLLLPGVEPPEERTGPAWHLAWTSQSGKLAVLGLALLALVTLLMLQHPVARRPRLWRTLRVGGLAFTLVWLGWYAGAQLSVVNLLAFIAALRDGFRWEPFLLDPLGFVLWAFVAVTLLFWGRGVFCGWLCPFGALQELLNLAARRLGLPQARIPFALHERLWPVKYLVFLGLLGLALGPTALAFTAAEVEPFKTAIILRFLRAPPFVAYALALLAAGLFVERFFCRYLCPLGAALALPARLGIFQWLRRHRQCGAPCQLCATSCPVQAIHPEGRINPNECIDCLKCQTLYHDRRRCPALRARPLPAAAGAGR</sequence>
<feature type="transmembrane region" description="Helical" evidence="4">
    <location>
        <begin position="60"/>
        <end position="80"/>
    </location>
</feature>
<feature type="transmembrane region" description="Helical" evidence="4">
    <location>
        <begin position="459"/>
        <end position="479"/>
    </location>
</feature>
<dbReference type="InterPro" id="IPR052378">
    <property type="entry name" value="NosR_regulator"/>
</dbReference>
<comment type="subcellular location">
    <subcellularLocation>
        <location evidence="1">Cell membrane</location>
    </subcellularLocation>
</comment>
<evidence type="ECO:0000313" key="6">
    <source>
        <dbReference type="EMBL" id="TCZ56008.1"/>
    </source>
</evidence>
<proteinExistence type="predicted"/>
<dbReference type="PROSITE" id="PS51379">
    <property type="entry name" value="4FE4S_FER_2"/>
    <property type="match status" value="1"/>
</dbReference>
<dbReference type="GO" id="GO:0010181">
    <property type="term" value="F:FMN binding"/>
    <property type="evidence" value="ECO:0007669"/>
    <property type="project" value="InterPro"/>
</dbReference>
<keyword evidence="4" id="KW-0812">Transmembrane</keyword>